<dbReference type="Proteomes" id="UP000245802">
    <property type="component" value="Chromosome"/>
</dbReference>
<sequence length="161" mass="17750">MDLHPYDGVERRFRYTDVQPGYGPEALARVLRLSRPPSGEVLYDLSFFSGGIGIIDHLSASLLATPELWAEVVAGLEAQSLEEAANNTEWAAELGWLLTAAEGPTLLRPAAAAFIAQHRQDFQPLCHPGDRILFECASDVNHWGVLWGDDTRINFLGYDQG</sequence>
<dbReference type="OrthoDB" id="9155410at2"/>
<gene>
    <name evidence="1" type="ORF">C1280_11430</name>
</gene>
<evidence type="ECO:0000313" key="1">
    <source>
        <dbReference type="EMBL" id="AWM37560.1"/>
    </source>
</evidence>
<reference evidence="1 2" key="1">
    <citation type="submission" date="2018-01" db="EMBL/GenBank/DDBJ databases">
        <title>G. obscuriglobus.</title>
        <authorList>
            <person name="Franke J."/>
            <person name="Blomberg W."/>
            <person name="Selmecki A."/>
        </authorList>
    </citation>
    <scope>NUCLEOTIDE SEQUENCE [LARGE SCALE GENOMIC DNA]</scope>
    <source>
        <strain evidence="1 2">DSM 5831</strain>
    </source>
</reference>
<protein>
    <submittedName>
        <fullName evidence="1">Uncharacterized protein</fullName>
    </submittedName>
</protein>
<organism evidence="1 2">
    <name type="scientific">Gemmata obscuriglobus</name>
    <dbReference type="NCBI Taxonomy" id="114"/>
    <lineage>
        <taxon>Bacteria</taxon>
        <taxon>Pseudomonadati</taxon>
        <taxon>Planctomycetota</taxon>
        <taxon>Planctomycetia</taxon>
        <taxon>Gemmatales</taxon>
        <taxon>Gemmataceae</taxon>
        <taxon>Gemmata</taxon>
    </lineage>
</organism>
<dbReference type="AlphaFoldDB" id="A0A2Z3H915"/>
<dbReference type="EMBL" id="CP025958">
    <property type="protein sequence ID" value="AWM37560.1"/>
    <property type="molecule type" value="Genomic_DNA"/>
</dbReference>
<dbReference type="KEGG" id="gog:C1280_11430"/>
<keyword evidence="2" id="KW-1185">Reference proteome</keyword>
<name>A0A2Z3H915_9BACT</name>
<dbReference type="RefSeq" id="WP_010049972.1">
    <property type="nucleotide sequence ID" value="NZ_CP025958.1"/>
</dbReference>
<accession>A0A2Z3H915</accession>
<proteinExistence type="predicted"/>
<evidence type="ECO:0000313" key="2">
    <source>
        <dbReference type="Proteomes" id="UP000245802"/>
    </source>
</evidence>